<dbReference type="Pfam" id="PF08352">
    <property type="entry name" value="oligo_HPY"/>
    <property type="match status" value="1"/>
</dbReference>
<dbReference type="OrthoDB" id="9802264at2"/>
<keyword evidence="4" id="KW-0547">Nucleotide-binding</keyword>
<dbReference type="GO" id="GO:0055085">
    <property type="term" value="P:transmembrane transport"/>
    <property type="evidence" value="ECO:0007669"/>
    <property type="project" value="UniProtKB-ARBA"/>
</dbReference>
<comment type="similarity">
    <text evidence="2">Belongs to the ABC transporter superfamily.</text>
</comment>
<dbReference type="NCBIfam" id="TIGR01727">
    <property type="entry name" value="oligo_HPY"/>
    <property type="match status" value="1"/>
</dbReference>
<dbReference type="CDD" id="cd03257">
    <property type="entry name" value="ABC_NikE_OppD_transporters"/>
    <property type="match status" value="1"/>
</dbReference>
<dbReference type="GO" id="GO:0005524">
    <property type="term" value="F:ATP binding"/>
    <property type="evidence" value="ECO:0007669"/>
    <property type="project" value="UniProtKB-KW"/>
</dbReference>
<organism evidence="8 9">
    <name type="scientific">Roseinatronobacter ekhonensis</name>
    <dbReference type="NCBI Taxonomy" id="254356"/>
    <lineage>
        <taxon>Bacteria</taxon>
        <taxon>Pseudomonadati</taxon>
        <taxon>Pseudomonadota</taxon>
        <taxon>Alphaproteobacteria</taxon>
        <taxon>Rhodobacterales</taxon>
        <taxon>Paracoccaceae</taxon>
        <taxon>Roseinatronobacter</taxon>
    </lineage>
</organism>
<keyword evidence="5 8" id="KW-0067">ATP-binding</keyword>
<gene>
    <name evidence="8" type="primary">oppF</name>
    <name evidence="8" type="ORF">ROE7235_00739</name>
</gene>
<dbReference type="InterPro" id="IPR003593">
    <property type="entry name" value="AAA+_ATPase"/>
</dbReference>
<dbReference type="InterPro" id="IPR050319">
    <property type="entry name" value="ABC_transp_ATP-bind"/>
</dbReference>
<dbReference type="AlphaFoldDB" id="A0A3B0MB92"/>
<dbReference type="GO" id="GO:0005886">
    <property type="term" value="C:plasma membrane"/>
    <property type="evidence" value="ECO:0007669"/>
    <property type="project" value="UniProtKB-SubCell"/>
</dbReference>
<feature type="region of interest" description="Disordered" evidence="6">
    <location>
        <begin position="308"/>
        <end position="331"/>
    </location>
</feature>
<dbReference type="FunFam" id="3.40.50.300:FF:000016">
    <property type="entry name" value="Oligopeptide ABC transporter ATP-binding component"/>
    <property type="match status" value="1"/>
</dbReference>
<sequence>MSEPLVQVEGLTRRFDISKPWLNRVIERESRQFLTANADVGFSINRGETFALVGESGSGKSTIAKMIVGLLAPSAGSIRFDGQEMDFASGADMRALRRRFQMIFQDPFASLNPRWRVRDIVAEPIVTFGLLKGAEITREVDRLLEVVGLSAADAAKFPHEFSGGQRQRIAIARALSSKPEFIVCDEPTSALDVSVQAQILNLMRDLQDEFGLTYLLISHDLSVVRHMATRIGVLYLGRLVEVADAKRLFTEPQHPYTRMLLDAVPDLALSGRRRKPVLGEIPNPIDPPSGCAFHPRCPLAADICKRETPAPRPTPTGQAACHFAGQNSEVA</sequence>
<dbReference type="PANTHER" id="PTHR43776">
    <property type="entry name" value="TRANSPORT ATP-BINDING PROTEIN"/>
    <property type="match status" value="1"/>
</dbReference>
<feature type="domain" description="ABC transporter" evidence="7">
    <location>
        <begin position="6"/>
        <end position="261"/>
    </location>
</feature>
<dbReference type="Proteomes" id="UP000272908">
    <property type="component" value="Unassembled WGS sequence"/>
</dbReference>
<keyword evidence="9" id="KW-1185">Reference proteome</keyword>
<name>A0A3B0MB92_9RHOB</name>
<protein>
    <submittedName>
        <fullName evidence="8">Oligopeptide transport ATP-binding protein OppF</fullName>
    </submittedName>
</protein>
<dbReference type="InterPro" id="IPR027417">
    <property type="entry name" value="P-loop_NTPase"/>
</dbReference>
<dbReference type="EMBL" id="UIHC01000005">
    <property type="protein sequence ID" value="SUZ31008.1"/>
    <property type="molecule type" value="Genomic_DNA"/>
</dbReference>
<evidence type="ECO:0000313" key="8">
    <source>
        <dbReference type="EMBL" id="SUZ31008.1"/>
    </source>
</evidence>
<dbReference type="PROSITE" id="PS50893">
    <property type="entry name" value="ABC_TRANSPORTER_2"/>
    <property type="match status" value="1"/>
</dbReference>
<dbReference type="Gene3D" id="3.40.50.300">
    <property type="entry name" value="P-loop containing nucleotide triphosphate hydrolases"/>
    <property type="match status" value="1"/>
</dbReference>
<reference evidence="9" key="1">
    <citation type="submission" date="2018-08" db="EMBL/GenBank/DDBJ databases">
        <authorList>
            <person name="Rodrigo-Torres L."/>
            <person name="Arahal R. D."/>
            <person name="Lucena T."/>
        </authorList>
    </citation>
    <scope>NUCLEOTIDE SEQUENCE [LARGE SCALE GENOMIC DNA]</scope>
    <source>
        <strain evidence="9">CECT 7235</strain>
    </source>
</reference>
<accession>A0A3B0MB92</accession>
<evidence type="ECO:0000259" key="7">
    <source>
        <dbReference type="PROSITE" id="PS50893"/>
    </source>
</evidence>
<dbReference type="SUPFAM" id="SSF52540">
    <property type="entry name" value="P-loop containing nucleoside triphosphate hydrolases"/>
    <property type="match status" value="1"/>
</dbReference>
<dbReference type="GO" id="GO:0015833">
    <property type="term" value="P:peptide transport"/>
    <property type="evidence" value="ECO:0007669"/>
    <property type="project" value="InterPro"/>
</dbReference>
<comment type="subcellular location">
    <subcellularLocation>
        <location evidence="1">Cell inner membrane</location>
        <topology evidence="1">Peripheral membrane protein</topology>
    </subcellularLocation>
</comment>
<dbReference type="Pfam" id="PF00005">
    <property type="entry name" value="ABC_tran"/>
    <property type="match status" value="1"/>
</dbReference>
<dbReference type="PROSITE" id="PS00211">
    <property type="entry name" value="ABC_TRANSPORTER_1"/>
    <property type="match status" value="1"/>
</dbReference>
<evidence type="ECO:0000256" key="6">
    <source>
        <dbReference type="SAM" id="MobiDB-lite"/>
    </source>
</evidence>
<dbReference type="RefSeq" id="WP_121093307.1">
    <property type="nucleotide sequence ID" value="NZ_UIHC01000005.1"/>
</dbReference>
<dbReference type="GO" id="GO:0016887">
    <property type="term" value="F:ATP hydrolysis activity"/>
    <property type="evidence" value="ECO:0007669"/>
    <property type="project" value="InterPro"/>
</dbReference>
<evidence type="ECO:0000313" key="9">
    <source>
        <dbReference type="Proteomes" id="UP000272908"/>
    </source>
</evidence>
<evidence type="ECO:0000256" key="3">
    <source>
        <dbReference type="ARBA" id="ARBA00022448"/>
    </source>
</evidence>
<evidence type="ECO:0000256" key="2">
    <source>
        <dbReference type="ARBA" id="ARBA00005417"/>
    </source>
</evidence>
<evidence type="ECO:0000256" key="5">
    <source>
        <dbReference type="ARBA" id="ARBA00022840"/>
    </source>
</evidence>
<dbReference type="InterPro" id="IPR017871">
    <property type="entry name" value="ABC_transporter-like_CS"/>
</dbReference>
<proteinExistence type="inferred from homology"/>
<dbReference type="PANTHER" id="PTHR43776:SF7">
    <property type="entry name" value="D,D-DIPEPTIDE TRANSPORT ATP-BINDING PROTEIN DDPF-RELATED"/>
    <property type="match status" value="1"/>
</dbReference>
<dbReference type="SMART" id="SM00382">
    <property type="entry name" value="AAA"/>
    <property type="match status" value="1"/>
</dbReference>
<keyword evidence="3" id="KW-0813">Transport</keyword>
<dbReference type="InterPro" id="IPR003439">
    <property type="entry name" value="ABC_transporter-like_ATP-bd"/>
</dbReference>
<evidence type="ECO:0000256" key="4">
    <source>
        <dbReference type="ARBA" id="ARBA00022741"/>
    </source>
</evidence>
<dbReference type="InterPro" id="IPR013563">
    <property type="entry name" value="Oligopep_ABC_C"/>
</dbReference>
<evidence type="ECO:0000256" key="1">
    <source>
        <dbReference type="ARBA" id="ARBA00004417"/>
    </source>
</evidence>